<dbReference type="eggNOG" id="COG5184">
    <property type="taxonomic scope" value="Bacteria"/>
</dbReference>
<dbReference type="InterPro" id="IPR021655">
    <property type="entry name" value="Put_metal-bd"/>
</dbReference>
<evidence type="ECO:0000313" key="2">
    <source>
        <dbReference type="Proteomes" id="UP000030652"/>
    </source>
</evidence>
<dbReference type="EMBL" id="JRYO01000238">
    <property type="protein sequence ID" value="KHE90802.1"/>
    <property type="molecule type" value="Genomic_DNA"/>
</dbReference>
<dbReference type="Proteomes" id="UP000030652">
    <property type="component" value="Unassembled WGS sequence"/>
</dbReference>
<organism evidence="1 2">
    <name type="scientific">Candidatus Scalindua brodae</name>
    <dbReference type="NCBI Taxonomy" id="237368"/>
    <lineage>
        <taxon>Bacteria</taxon>
        <taxon>Pseudomonadati</taxon>
        <taxon>Planctomycetota</taxon>
        <taxon>Candidatus Brocadiia</taxon>
        <taxon>Candidatus Brocadiales</taxon>
        <taxon>Candidatus Scalinduaceae</taxon>
        <taxon>Candidatus Scalindua</taxon>
    </lineage>
</organism>
<sequence length="435" mass="46844">MFIKSLSKRTVLVIFMVLFGIFSVSGNVFADIFTANGQVKDGNGNSLPGTGVDDRASADPNSLFGVVQLINAGKDGIIDPPDADGNPTGDDVLLVANSGLDFAVVGEGFPNFPEFGITPDGKFSDKFQYTVSLADQPKFYCRAWDKTFPKTSAHYGDSELYTLVNATFDSHDFGIFSTDISVSKQTWYMDGDNDNYGDPENSVESSTQPVGFVADNTDCNDDDDTVYPEAPELCDGKDNDCNGQIDDGANCPTWYRDFDNDGYGNPDDVVRLNTQPDGYVGNDRDCNDDDNTVYPGAPELCDGKDNNCNGQIDEGANCTIWYMDGDSDNYGDPDNSMESFTQPDGFVADNTDCDDTDGSVNPGAAEICDGKDNNCNGQIDEGADCTIWYRDGDSDDYGDPDNSMESFTQPVGFVADNTDCDDTDGSVNPGAAEIC</sequence>
<dbReference type="AlphaFoldDB" id="A0A0B0EC14"/>
<protein>
    <submittedName>
        <fullName evidence="1">Protein metal binding site</fullName>
    </submittedName>
</protein>
<proteinExistence type="predicted"/>
<evidence type="ECO:0000313" key="1">
    <source>
        <dbReference type="EMBL" id="KHE90802.1"/>
    </source>
</evidence>
<comment type="caution">
    <text evidence="1">The sequence shown here is derived from an EMBL/GenBank/DDBJ whole genome shotgun (WGS) entry which is preliminary data.</text>
</comment>
<accession>A0A0B0EC14</accession>
<dbReference type="Pfam" id="PF11617">
    <property type="entry name" value="Cu-binding_MopE"/>
    <property type="match status" value="4"/>
</dbReference>
<gene>
    <name evidence="1" type="ORF">SCABRO_03459</name>
</gene>
<reference evidence="1 2" key="1">
    <citation type="submission" date="2014-10" db="EMBL/GenBank/DDBJ databases">
        <title>Draft genome of anammox bacterium scalindua brodae, obtained using differential coverage binning of sequence data from two enrichment reactors.</title>
        <authorList>
            <person name="Speth D.R."/>
            <person name="Russ L."/>
            <person name="Kartal B."/>
            <person name="Op den Camp H.J."/>
            <person name="Dutilh B.E."/>
            <person name="Jetten M.S."/>
        </authorList>
    </citation>
    <scope>NUCLEOTIDE SEQUENCE [LARGE SCALE GENOMIC DNA]</scope>
    <source>
        <strain evidence="1">RU1</strain>
    </source>
</reference>
<feature type="non-terminal residue" evidence="1">
    <location>
        <position position="435"/>
    </location>
</feature>
<name>A0A0B0EC14_9BACT</name>